<reference evidence="5 6" key="1">
    <citation type="submission" date="2020-11" db="EMBL/GenBank/DDBJ databases">
        <title>Pseudonocardia abyssalis sp. nov. and Pseudonocardia oceani sp. nov., description and phylogenomic analysis of two novel actinomycetes isolated from the deep Southern Ocean.</title>
        <authorList>
            <person name="Parra J."/>
        </authorList>
    </citation>
    <scope>NUCLEOTIDE SEQUENCE [LARGE SCALE GENOMIC DNA]</scope>
    <source>
        <strain evidence="6">KRD185</strain>
    </source>
</reference>
<keyword evidence="1" id="KW-0813">Transport</keyword>
<evidence type="ECO:0000256" key="2">
    <source>
        <dbReference type="ARBA" id="ARBA00022741"/>
    </source>
</evidence>
<dbReference type="RefSeq" id="WP_218590962.1">
    <property type="nucleotide sequence ID" value="NZ_JADQDE010000065.1"/>
</dbReference>
<keyword evidence="3 5" id="KW-0067">ATP-binding</keyword>
<proteinExistence type="predicted"/>
<evidence type="ECO:0000313" key="5">
    <source>
        <dbReference type="EMBL" id="MBW0129446.1"/>
    </source>
</evidence>
<dbReference type="Proteomes" id="UP000694300">
    <property type="component" value="Unassembled WGS sequence"/>
</dbReference>
<dbReference type="PANTHER" id="PTHR42939">
    <property type="entry name" value="ABC TRANSPORTER ATP-BINDING PROTEIN ALBC-RELATED"/>
    <property type="match status" value="1"/>
</dbReference>
<evidence type="ECO:0000256" key="1">
    <source>
        <dbReference type="ARBA" id="ARBA00022448"/>
    </source>
</evidence>
<dbReference type="PANTHER" id="PTHR42939:SF1">
    <property type="entry name" value="ABC TRANSPORTER ATP-BINDING PROTEIN ALBC-RELATED"/>
    <property type="match status" value="1"/>
</dbReference>
<protein>
    <submittedName>
        <fullName evidence="5">ABC transporter ATP-binding protein</fullName>
    </submittedName>
</protein>
<evidence type="ECO:0000256" key="3">
    <source>
        <dbReference type="ARBA" id="ARBA00022840"/>
    </source>
</evidence>
<dbReference type="GO" id="GO:0005524">
    <property type="term" value="F:ATP binding"/>
    <property type="evidence" value="ECO:0007669"/>
    <property type="project" value="UniProtKB-KW"/>
</dbReference>
<dbReference type="Pfam" id="PF00005">
    <property type="entry name" value="ABC_tran"/>
    <property type="match status" value="1"/>
</dbReference>
<dbReference type="EMBL" id="JADQDF010000001">
    <property type="protein sequence ID" value="MBW0129446.1"/>
    <property type="molecule type" value="Genomic_DNA"/>
</dbReference>
<dbReference type="InterPro" id="IPR003593">
    <property type="entry name" value="AAA+_ATPase"/>
</dbReference>
<gene>
    <name evidence="5" type="ORF">I4I82_17430</name>
</gene>
<dbReference type="PROSITE" id="PS50893">
    <property type="entry name" value="ABC_TRANSPORTER_2"/>
    <property type="match status" value="1"/>
</dbReference>
<comment type="caution">
    <text evidence="5">The sequence shown here is derived from an EMBL/GenBank/DDBJ whole genome shotgun (WGS) entry which is preliminary data.</text>
</comment>
<keyword evidence="2" id="KW-0547">Nucleotide-binding</keyword>
<name>A0ABS6UC00_9PSEU</name>
<keyword evidence="6" id="KW-1185">Reference proteome</keyword>
<feature type="domain" description="ABC transporter" evidence="4">
    <location>
        <begin position="1"/>
        <end position="221"/>
    </location>
</feature>
<sequence length="267" mass="27402">MRLEAVRKRYGRGPEVLAGVDLEVVPGVPAVVLGANGAGKSTLLRIAAGCSVPTSGRVRDRPRRVGYLPADLPVPERTPVRVWLAHLAAIRGPGRDGDEAAALLERLGFTGGPDTPMGRLSTGNARKVGLAQALTGSPALVVLDEPWSGLDDAAASTLDAVLGGVVAPLLVTDHTGRSGGLAGAERWSLAAGRLAPGPAPEAPRTVVVLHCPDEPARVLARLPPAARWSRDGPVLTVRVPVDGGDALLAAALAAGCSVLSVRRFGMR</sequence>
<dbReference type="InterPro" id="IPR003439">
    <property type="entry name" value="ABC_transporter-like_ATP-bd"/>
</dbReference>
<evidence type="ECO:0000313" key="6">
    <source>
        <dbReference type="Proteomes" id="UP000694300"/>
    </source>
</evidence>
<evidence type="ECO:0000259" key="4">
    <source>
        <dbReference type="PROSITE" id="PS50893"/>
    </source>
</evidence>
<organism evidence="5 6">
    <name type="scientific">Pseudonocardia oceani</name>
    <dbReference type="NCBI Taxonomy" id="2792013"/>
    <lineage>
        <taxon>Bacteria</taxon>
        <taxon>Bacillati</taxon>
        <taxon>Actinomycetota</taxon>
        <taxon>Actinomycetes</taxon>
        <taxon>Pseudonocardiales</taxon>
        <taxon>Pseudonocardiaceae</taxon>
        <taxon>Pseudonocardia</taxon>
    </lineage>
</organism>
<dbReference type="SMART" id="SM00382">
    <property type="entry name" value="AAA"/>
    <property type="match status" value="1"/>
</dbReference>
<dbReference type="InterPro" id="IPR051782">
    <property type="entry name" value="ABC_Transporter_VariousFunc"/>
</dbReference>
<accession>A0ABS6UC00</accession>